<organism evidence="1 2">
    <name type="scientific">Kineosporia succinea</name>
    <dbReference type="NCBI Taxonomy" id="84632"/>
    <lineage>
        <taxon>Bacteria</taxon>
        <taxon>Bacillati</taxon>
        <taxon>Actinomycetota</taxon>
        <taxon>Actinomycetes</taxon>
        <taxon>Kineosporiales</taxon>
        <taxon>Kineosporiaceae</taxon>
        <taxon>Kineosporia</taxon>
    </lineage>
</organism>
<reference evidence="1 2" key="1">
    <citation type="submission" date="2023-07" db="EMBL/GenBank/DDBJ databases">
        <title>Sequencing the genomes of 1000 actinobacteria strains.</title>
        <authorList>
            <person name="Klenk H.-P."/>
        </authorList>
    </citation>
    <scope>NUCLEOTIDE SEQUENCE [LARGE SCALE GENOMIC DNA]</scope>
    <source>
        <strain evidence="1 2">DSM 44388</strain>
    </source>
</reference>
<dbReference type="Pfam" id="PF06267">
    <property type="entry name" value="DUF1028"/>
    <property type="match status" value="1"/>
</dbReference>
<dbReference type="SUPFAM" id="SSF56235">
    <property type="entry name" value="N-terminal nucleophile aminohydrolases (Ntn hydrolases)"/>
    <property type="match status" value="1"/>
</dbReference>
<dbReference type="Gene3D" id="3.60.20.10">
    <property type="entry name" value="Glutamine Phosphoribosylpyrophosphate, subunit 1, domain 1"/>
    <property type="match status" value="1"/>
</dbReference>
<keyword evidence="2" id="KW-1185">Reference proteome</keyword>
<accession>A0ABT9P893</accession>
<dbReference type="PANTHER" id="PTHR39328">
    <property type="entry name" value="BLL2871 PROTEIN"/>
    <property type="match status" value="1"/>
</dbReference>
<evidence type="ECO:0000313" key="1">
    <source>
        <dbReference type="EMBL" id="MDP9828928.1"/>
    </source>
</evidence>
<dbReference type="InterPro" id="IPR010430">
    <property type="entry name" value="DUF1028"/>
</dbReference>
<dbReference type="RefSeq" id="WP_307246624.1">
    <property type="nucleotide sequence ID" value="NZ_JAUSQZ010000001.1"/>
</dbReference>
<sequence>MTFSVLATDPSGAVGIAVTSSSPAVAARCVHLRAGVGGASSQNVTDPRLGTALLDALDSGLPAPEALSRVVTDREHIEHRQLTVLGLDGPGAAFSGAGTLGVHHTVVGDRVVAAGNLLASTSVISAVAQAFEQSSGELESRLLLALEAGLAAGGEAGPIRSAGLSVVRQVAWRETDLRVDWSDTPLEDLRALLEVWMPQRDAYVTRGLNPESAPSYGVPGDE</sequence>
<comment type="caution">
    <text evidence="1">The sequence shown here is derived from an EMBL/GenBank/DDBJ whole genome shotgun (WGS) entry which is preliminary data.</text>
</comment>
<dbReference type="PANTHER" id="PTHR39328:SF1">
    <property type="entry name" value="BLL2871 PROTEIN"/>
    <property type="match status" value="1"/>
</dbReference>
<dbReference type="InterPro" id="IPR029055">
    <property type="entry name" value="Ntn_hydrolases_N"/>
</dbReference>
<name>A0ABT9P893_9ACTN</name>
<evidence type="ECO:0000313" key="2">
    <source>
        <dbReference type="Proteomes" id="UP001235712"/>
    </source>
</evidence>
<protein>
    <submittedName>
        <fullName evidence="1">Ntn-hydrolase superfamily protein</fullName>
    </submittedName>
</protein>
<proteinExistence type="predicted"/>
<dbReference type="EMBL" id="JAUSQZ010000001">
    <property type="protein sequence ID" value="MDP9828928.1"/>
    <property type="molecule type" value="Genomic_DNA"/>
</dbReference>
<dbReference type="Proteomes" id="UP001235712">
    <property type="component" value="Unassembled WGS sequence"/>
</dbReference>
<gene>
    <name evidence="1" type="ORF">J2S57_004677</name>
</gene>